<accession>A0AAF1KPI3</accession>
<gene>
    <name evidence="7" type="ORF">GXW79_21090</name>
</gene>
<dbReference type="EMBL" id="JAAEDH010000044">
    <property type="protein sequence ID" value="MBR0657584.1"/>
    <property type="molecule type" value="Genomic_DNA"/>
</dbReference>
<dbReference type="RefSeq" id="WP_211876443.1">
    <property type="nucleotide sequence ID" value="NZ_JAAEDH010000044.1"/>
</dbReference>
<dbReference type="HAMAP" id="MF_01204">
    <property type="entry name" value="Oxidoreductase_RutE_HadB"/>
    <property type="match status" value="1"/>
</dbReference>
<dbReference type="CDD" id="cd02148">
    <property type="entry name" value="RutE-like"/>
    <property type="match status" value="1"/>
</dbReference>
<organism evidence="7 8">
    <name type="scientific">Plastoroseomonas arctica</name>
    <dbReference type="NCBI Taxonomy" id="1509237"/>
    <lineage>
        <taxon>Bacteria</taxon>
        <taxon>Pseudomonadati</taxon>
        <taxon>Pseudomonadota</taxon>
        <taxon>Alphaproteobacteria</taxon>
        <taxon>Acetobacterales</taxon>
        <taxon>Acetobacteraceae</taxon>
        <taxon>Plastoroseomonas</taxon>
    </lineage>
</organism>
<keyword evidence="4 5" id="KW-0560">Oxidoreductase</keyword>
<dbReference type="InterPro" id="IPR029479">
    <property type="entry name" value="Nitroreductase"/>
</dbReference>
<keyword evidence="8" id="KW-1185">Reference proteome</keyword>
<dbReference type="EC" id="1.-.-.-" evidence="5"/>
<sequence length="198" mass="21827">MPELPPLSDASIDQLFREARTQNKWLDRPVPDSLLHEIWDIAKYGPTSANCSPMRVVFVRTGESKARLKQALSAGNVEKTMTAPVTAIVAHDPQFYDKLPFLFPHADAKSWFTSSPALAEVTAFRNGTLQGAYLMIAARALGLDVGSMSGFDNAKVDELFFADTGFKSNWLINIGYGDPEGLFPRSPRFGFDEIAKVV</sequence>
<dbReference type="InterPro" id="IPR023936">
    <property type="entry name" value="RutE-like"/>
</dbReference>
<dbReference type="InterPro" id="IPR000415">
    <property type="entry name" value="Nitroreductase-like"/>
</dbReference>
<name>A0AAF1KPI3_9PROT</name>
<evidence type="ECO:0000256" key="5">
    <source>
        <dbReference type="HAMAP-Rule" id="MF_01204"/>
    </source>
</evidence>
<feature type="domain" description="Nitroreductase" evidence="6">
    <location>
        <begin position="20"/>
        <end position="176"/>
    </location>
</feature>
<dbReference type="GO" id="GO:0016491">
    <property type="term" value="F:oxidoreductase activity"/>
    <property type="evidence" value="ECO:0007669"/>
    <property type="project" value="UniProtKB-UniRule"/>
</dbReference>
<keyword evidence="5" id="KW-0520">NAD</keyword>
<proteinExistence type="inferred from homology"/>
<dbReference type="PANTHER" id="PTHR43543:SF1">
    <property type="entry name" value="MALONIC SEMIALDEHYDE REDUCTASE RUTE-RELATED"/>
    <property type="match status" value="1"/>
</dbReference>
<reference evidence="7" key="2">
    <citation type="journal article" date="2021" name="Syst. Appl. Microbiol.">
        <title>Roseomonas hellenica sp. nov., isolated from roots of wild-growing Alkanna tinctoria.</title>
        <authorList>
            <person name="Rat A."/>
            <person name="Naranjo H.D."/>
            <person name="Lebbe L."/>
            <person name="Cnockaert M."/>
            <person name="Krigas N."/>
            <person name="Grigoriadou K."/>
            <person name="Maloupa E."/>
            <person name="Willems A."/>
        </authorList>
    </citation>
    <scope>NUCLEOTIDE SEQUENCE</scope>
    <source>
        <strain evidence="7">LMG 28251</strain>
    </source>
</reference>
<comment type="cofactor">
    <cofactor evidence="5">
        <name>FMN</name>
        <dbReference type="ChEBI" id="CHEBI:58210"/>
    </cofactor>
</comment>
<comment type="caution">
    <text evidence="7">The sequence shown here is derived from an EMBL/GenBank/DDBJ whole genome shotgun (WGS) entry which is preliminary data.</text>
</comment>
<dbReference type="AlphaFoldDB" id="A0AAF1KPI3"/>
<evidence type="ECO:0000256" key="2">
    <source>
        <dbReference type="ARBA" id="ARBA00022643"/>
    </source>
</evidence>
<evidence type="ECO:0000313" key="7">
    <source>
        <dbReference type="EMBL" id="MBR0657584.1"/>
    </source>
</evidence>
<dbReference type="NCBIfam" id="NF003768">
    <property type="entry name" value="PRK05365.1"/>
    <property type="match status" value="1"/>
</dbReference>
<evidence type="ECO:0000256" key="3">
    <source>
        <dbReference type="ARBA" id="ARBA00022857"/>
    </source>
</evidence>
<evidence type="ECO:0000259" key="6">
    <source>
        <dbReference type="Pfam" id="PF00881"/>
    </source>
</evidence>
<evidence type="ECO:0000256" key="4">
    <source>
        <dbReference type="ARBA" id="ARBA00023002"/>
    </source>
</evidence>
<dbReference type="Gene3D" id="3.40.109.10">
    <property type="entry name" value="NADH Oxidase"/>
    <property type="match status" value="1"/>
</dbReference>
<dbReference type="InterPro" id="IPR050461">
    <property type="entry name" value="Nitroreductase_HadB/RutE"/>
</dbReference>
<dbReference type="PANTHER" id="PTHR43543">
    <property type="entry name" value="MALONIC SEMIALDEHYDE REDUCTASE RUTE-RELATED"/>
    <property type="match status" value="1"/>
</dbReference>
<dbReference type="SUPFAM" id="SSF55469">
    <property type="entry name" value="FMN-dependent nitroreductase-like"/>
    <property type="match status" value="1"/>
</dbReference>
<keyword evidence="2 5" id="KW-0288">FMN</keyword>
<comment type="similarity">
    <text evidence="5">Belongs to the nitroreductase family. HadB/RutE subfamily.</text>
</comment>
<dbReference type="Pfam" id="PF00881">
    <property type="entry name" value="Nitroreductase"/>
    <property type="match status" value="1"/>
</dbReference>
<keyword evidence="3 5" id="KW-0521">NADP</keyword>
<keyword evidence="1 5" id="KW-0285">Flavoprotein</keyword>
<evidence type="ECO:0000256" key="1">
    <source>
        <dbReference type="ARBA" id="ARBA00022630"/>
    </source>
</evidence>
<evidence type="ECO:0000313" key="8">
    <source>
        <dbReference type="Proteomes" id="UP001196068"/>
    </source>
</evidence>
<reference evidence="7" key="1">
    <citation type="submission" date="2020-01" db="EMBL/GenBank/DDBJ databases">
        <authorList>
            <person name="Rat A."/>
        </authorList>
    </citation>
    <scope>NUCLEOTIDE SEQUENCE</scope>
    <source>
        <strain evidence="7">LMG 28251</strain>
    </source>
</reference>
<protein>
    <recommendedName>
        <fullName evidence="5">Putative NADH dehydrogenase/NAD(P)H nitroreductase GXW79_21090</fullName>
        <ecNumber evidence="5">1.-.-.-</ecNumber>
    </recommendedName>
</protein>
<dbReference type="Proteomes" id="UP001196068">
    <property type="component" value="Unassembled WGS sequence"/>
</dbReference>